<dbReference type="OrthoDB" id="2015447at2759"/>
<dbReference type="Proteomes" id="UP000242875">
    <property type="component" value="Unassembled WGS sequence"/>
</dbReference>
<dbReference type="InterPro" id="IPR006076">
    <property type="entry name" value="FAD-dep_OxRdtase"/>
</dbReference>
<dbReference type="AlphaFoldDB" id="A0A261XT86"/>
<comment type="cofactor">
    <cofactor evidence="1 6">
        <name>FAD</name>
        <dbReference type="ChEBI" id="CHEBI:57692"/>
    </cofactor>
</comment>
<evidence type="ECO:0000313" key="8">
    <source>
        <dbReference type="EMBL" id="OZJ01577.1"/>
    </source>
</evidence>
<dbReference type="PANTHER" id="PTHR11530:SF11">
    <property type="entry name" value="D-ASPARTATE OXIDASE"/>
    <property type="match status" value="1"/>
</dbReference>
<feature type="binding site" evidence="6">
    <location>
        <begin position="43"/>
        <end position="44"/>
    </location>
    <ligand>
        <name>FAD</name>
        <dbReference type="ChEBI" id="CHEBI:57692"/>
    </ligand>
</feature>
<accession>A0A261XT86</accession>
<dbReference type="Gene3D" id="3.40.50.720">
    <property type="entry name" value="NAD(P)-binding Rossmann-like Domain"/>
    <property type="match status" value="1"/>
</dbReference>
<comment type="caution">
    <text evidence="8">The sequence shown here is derived from an EMBL/GenBank/DDBJ whole genome shotgun (WGS) entry which is preliminary data.</text>
</comment>
<reference evidence="8 9" key="1">
    <citation type="journal article" date="2017" name="Mycologia">
        <title>Bifiguratus adelaidae, gen. et sp. nov., a new member of Mucoromycotina in endophytic and soil-dwelling habitats.</title>
        <authorList>
            <person name="Torres-Cruz T.J."/>
            <person name="Billingsley Tobias T.L."/>
            <person name="Almatruk M."/>
            <person name="Hesse C."/>
            <person name="Kuske C.R."/>
            <person name="Desiro A."/>
            <person name="Benucci G.M."/>
            <person name="Bonito G."/>
            <person name="Stajich J.E."/>
            <person name="Dunlap C."/>
            <person name="Arnold A.E."/>
            <person name="Porras-Alfaro A."/>
        </authorList>
    </citation>
    <scope>NUCLEOTIDE SEQUENCE [LARGE SCALE GENOMIC DNA]</scope>
    <source>
        <strain evidence="8 9">AZ0501</strain>
    </source>
</reference>
<dbReference type="EMBL" id="MVBO01000297">
    <property type="protein sequence ID" value="OZJ01577.1"/>
    <property type="molecule type" value="Genomic_DNA"/>
</dbReference>
<proteinExistence type="inferred from homology"/>
<gene>
    <name evidence="8" type="ORF">BZG36_05237</name>
</gene>
<evidence type="ECO:0000256" key="5">
    <source>
        <dbReference type="ARBA" id="ARBA00023002"/>
    </source>
</evidence>
<dbReference type="PANTHER" id="PTHR11530">
    <property type="entry name" value="D-AMINO ACID OXIDASE"/>
    <property type="match status" value="1"/>
</dbReference>
<dbReference type="InterPro" id="IPR006181">
    <property type="entry name" value="D-amino_acid_oxidase_CS"/>
</dbReference>
<name>A0A261XT86_9FUNG</name>
<dbReference type="GO" id="GO:0003884">
    <property type="term" value="F:D-amino-acid oxidase activity"/>
    <property type="evidence" value="ECO:0007669"/>
    <property type="project" value="EnsemblFungi"/>
</dbReference>
<dbReference type="GO" id="GO:0019478">
    <property type="term" value="P:D-amino acid catabolic process"/>
    <property type="evidence" value="ECO:0007669"/>
    <property type="project" value="TreeGrafter"/>
</dbReference>
<evidence type="ECO:0000256" key="1">
    <source>
        <dbReference type="ARBA" id="ARBA00001974"/>
    </source>
</evidence>
<dbReference type="PROSITE" id="PS00677">
    <property type="entry name" value="DAO"/>
    <property type="match status" value="1"/>
</dbReference>
<keyword evidence="4 6" id="KW-0274">FAD</keyword>
<comment type="similarity">
    <text evidence="2">Belongs to the DAMOX/DASOX family.</text>
</comment>
<dbReference type="SUPFAM" id="SSF51971">
    <property type="entry name" value="Nucleotide-binding domain"/>
    <property type="match status" value="1"/>
</dbReference>
<organism evidence="8 9">
    <name type="scientific">Bifiguratus adelaidae</name>
    <dbReference type="NCBI Taxonomy" id="1938954"/>
    <lineage>
        <taxon>Eukaryota</taxon>
        <taxon>Fungi</taxon>
        <taxon>Fungi incertae sedis</taxon>
        <taxon>Mucoromycota</taxon>
        <taxon>Mucoromycotina</taxon>
        <taxon>Endogonomycetes</taxon>
        <taxon>Endogonales</taxon>
        <taxon>Endogonales incertae sedis</taxon>
        <taxon>Bifiguratus</taxon>
    </lineage>
</organism>
<evidence type="ECO:0000256" key="2">
    <source>
        <dbReference type="ARBA" id="ARBA00006730"/>
    </source>
</evidence>
<evidence type="ECO:0000256" key="3">
    <source>
        <dbReference type="ARBA" id="ARBA00022630"/>
    </source>
</evidence>
<dbReference type="Gene3D" id="3.30.9.10">
    <property type="entry name" value="D-Amino Acid Oxidase, subunit A, domain 2"/>
    <property type="match status" value="1"/>
</dbReference>
<dbReference type="Pfam" id="PF01266">
    <property type="entry name" value="DAO"/>
    <property type="match status" value="1"/>
</dbReference>
<keyword evidence="9" id="KW-1185">Reference proteome</keyword>
<dbReference type="PIRSF" id="PIRSF000189">
    <property type="entry name" value="D-aa_oxidase"/>
    <property type="match status" value="1"/>
</dbReference>
<evidence type="ECO:0000256" key="4">
    <source>
        <dbReference type="ARBA" id="ARBA00022827"/>
    </source>
</evidence>
<evidence type="ECO:0000313" key="9">
    <source>
        <dbReference type="Proteomes" id="UP000242875"/>
    </source>
</evidence>
<dbReference type="GO" id="GO:0071949">
    <property type="term" value="F:FAD binding"/>
    <property type="evidence" value="ECO:0007669"/>
    <property type="project" value="InterPro"/>
</dbReference>
<sequence>MARLAVLGAGVSGLTTALVLLKRGHSVVIVAEHFPGDESIEYTSPWAGAHWRSMAANSDVAAQTDIERDAVTFRLFYKWATLMPAECGIMIVQALDYYDTLTDEVQRPWWKDLVSNFRFLEASELPQGAKIGHAYTTVCINTAKYLRFLFSQVLAMGAKIQRRRLSHLYDAFAQDASTDGIINCCAVGKPSLSTHQPFAPLSPMSASKDFITYIIPRTDGTCVIGGTTQYHNDNPEIDASTAHSIMHRAYALCPELSGGKGPTAMDVVRHAVGLRPMRQGGVRIELEEHVIEGKWVTIVHNYGHGGFGYQASIGCAQDAVHLVEKGLLDRQQHHRRLKL</sequence>
<keyword evidence="5" id="KW-0560">Oxidoreductase</keyword>
<feature type="binding site" evidence="6">
    <location>
        <position position="306"/>
    </location>
    <ligand>
        <name>D-dopa</name>
        <dbReference type="ChEBI" id="CHEBI:149689"/>
    </ligand>
</feature>
<evidence type="ECO:0000259" key="7">
    <source>
        <dbReference type="Pfam" id="PF01266"/>
    </source>
</evidence>
<dbReference type="InterPro" id="IPR023209">
    <property type="entry name" value="DAO"/>
</dbReference>
<protein>
    <recommendedName>
        <fullName evidence="7">FAD dependent oxidoreductase domain-containing protein</fullName>
    </recommendedName>
</protein>
<keyword evidence="3" id="KW-0285">Flavoprotein</keyword>
<evidence type="ECO:0000256" key="6">
    <source>
        <dbReference type="PIRSR" id="PIRSR000189-1"/>
    </source>
</evidence>
<feature type="binding site" evidence="6">
    <location>
        <position position="275"/>
    </location>
    <ligand>
        <name>D-dopa</name>
        <dbReference type="ChEBI" id="CHEBI:149689"/>
    </ligand>
</feature>
<feature type="binding site" evidence="6">
    <location>
        <position position="213"/>
    </location>
    <ligand>
        <name>D-dopa</name>
        <dbReference type="ChEBI" id="CHEBI:149689"/>
    </ligand>
</feature>
<dbReference type="GO" id="GO:0005737">
    <property type="term" value="C:cytoplasm"/>
    <property type="evidence" value="ECO:0007669"/>
    <property type="project" value="TreeGrafter"/>
</dbReference>
<feature type="domain" description="FAD dependent oxidoreductase" evidence="7">
    <location>
        <begin position="4"/>
        <end position="320"/>
    </location>
</feature>